<dbReference type="Pfam" id="PF00534">
    <property type="entry name" value="Glycos_transf_1"/>
    <property type="match status" value="1"/>
</dbReference>
<dbReference type="SUPFAM" id="SSF53756">
    <property type="entry name" value="UDP-Glycosyltransferase/glycogen phosphorylase"/>
    <property type="match status" value="1"/>
</dbReference>
<dbReference type="InterPro" id="IPR001296">
    <property type="entry name" value="Glyco_trans_1"/>
</dbReference>
<dbReference type="RefSeq" id="WP_092851624.1">
    <property type="nucleotide sequence ID" value="NZ_FOMI01000005.1"/>
</dbReference>
<dbReference type="PANTHER" id="PTHR12526:SF630">
    <property type="entry name" value="GLYCOSYLTRANSFERASE"/>
    <property type="match status" value="1"/>
</dbReference>
<dbReference type="Proteomes" id="UP000199439">
    <property type="component" value="Unassembled WGS sequence"/>
</dbReference>
<sequence>MSKRICLLTDSLSSGGAEKMVANLSISLFNKGYLITIVSMRNNIDYEYRGELYNFGLDKETNSKFNAFLKFKSFFSKNKFDVIIDHRVRSNFLKELVFSRLIFSKCKIIYCVHNYKLSYYFSLLKYPKLSILPHVKNAQFVSVCSAIQSCLLEELNLNSTRIYNYVLVEKLKRKASEVNAIYENKYIIGVGRLTKIKQFDVLISSYAKSDLPNKNIKLIILGDGPEKKNLESLILELKMSDYVELIPFMDNPYKMIQDAKCLVLTSKVEGFPMVIIESLSLRVPVVAFNCKSGPNEMIRHNINGLLVLDQNKEELTKALNKLILDNSFYKSIKENVQNGLERFSESQVIAEWVYLFKSER</sequence>
<dbReference type="AlphaFoldDB" id="A0A1I1Q662"/>
<keyword evidence="2" id="KW-0808">Transferase</keyword>
<accession>A0A1I1Q662</accession>
<organism evidence="2 3">
    <name type="scientific">Algibacter pectinivorans</name>
    <dbReference type="NCBI Taxonomy" id="870482"/>
    <lineage>
        <taxon>Bacteria</taxon>
        <taxon>Pseudomonadati</taxon>
        <taxon>Bacteroidota</taxon>
        <taxon>Flavobacteriia</taxon>
        <taxon>Flavobacteriales</taxon>
        <taxon>Flavobacteriaceae</taxon>
        <taxon>Algibacter</taxon>
    </lineage>
</organism>
<feature type="domain" description="Glycosyl transferase family 1" evidence="1">
    <location>
        <begin position="176"/>
        <end position="337"/>
    </location>
</feature>
<dbReference type="Gene3D" id="3.40.50.2000">
    <property type="entry name" value="Glycogen Phosphorylase B"/>
    <property type="match status" value="2"/>
</dbReference>
<reference evidence="3" key="1">
    <citation type="submission" date="2016-10" db="EMBL/GenBank/DDBJ databases">
        <authorList>
            <person name="Varghese N."/>
            <person name="Submissions S."/>
        </authorList>
    </citation>
    <scope>NUCLEOTIDE SEQUENCE [LARGE SCALE GENOMIC DNA]</scope>
    <source>
        <strain evidence="3">DSM 25730</strain>
    </source>
</reference>
<dbReference type="OrthoDB" id="798298at2"/>
<evidence type="ECO:0000313" key="2">
    <source>
        <dbReference type="EMBL" id="SFD17636.1"/>
    </source>
</evidence>
<name>A0A1I1Q662_9FLAO</name>
<protein>
    <submittedName>
        <fullName evidence="2">Glycosyltransferase involved in cell wall bisynthesis</fullName>
    </submittedName>
</protein>
<proteinExistence type="predicted"/>
<keyword evidence="3" id="KW-1185">Reference proteome</keyword>
<dbReference type="GO" id="GO:0016757">
    <property type="term" value="F:glycosyltransferase activity"/>
    <property type="evidence" value="ECO:0007669"/>
    <property type="project" value="InterPro"/>
</dbReference>
<dbReference type="CDD" id="cd03811">
    <property type="entry name" value="GT4_GT28_WabH-like"/>
    <property type="match status" value="1"/>
</dbReference>
<evidence type="ECO:0000313" key="3">
    <source>
        <dbReference type="Proteomes" id="UP000199439"/>
    </source>
</evidence>
<evidence type="ECO:0000259" key="1">
    <source>
        <dbReference type="Pfam" id="PF00534"/>
    </source>
</evidence>
<dbReference type="PANTHER" id="PTHR12526">
    <property type="entry name" value="GLYCOSYLTRANSFERASE"/>
    <property type="match status" value="1"/>
</dbReference>
<gene>
    <name evidence="2" type="ORF">SAMN04487987_105234</name>
</gene>
<dbReference type="EMBL" id="FOMI01000005">
    <property type="protein sequence ID" value="SFD17636.1"/>
    <property type="molecule type" value="Genomic_DNA"/>
</dbReference>
<dbReference type="STRING" id="870482.SAMN04487987_105234"/>